<gene>
    <name evidence="1" type="ORF">J4224_05670</name>
</gene>
<proteinExistence type="predicted"/>
<organism evidence="1 2">
    <name type="scientific">Candidatus Iainarchaeum sp</name>
    <dbReference type="NCBI Taxonomy" id="3101447"/>
    <lineage>
        <taxon>Archaea</taxon>
        <taxon>Candidatus Iainarchaeota</taxon>
        <taxon>Candidatus Iainarchaeia</taxon>
        <taxon>Candidatus Iainarchaeales</taxon>
        <taxon>Candidatus Iainarchaeaceae</taxon>
        <taxon>Candidatus Iainarchaeum</taxon>
    </lineage>
</organism>
<reference evidence="1" key="2">
    <citation type="submission" date="2021-05" db="EMBL/GenBank/DDBJ databases">
        <title>Protein family content uncovers lineage relationships and bacterial pathway maintenance mechanisms in DPANN archaea.</title>
        <authorList>
            <person name="Castelle C.J."/>
            <person name="Meheust R."/>
            <person name="Jaffe A.L."/>
            <person name="Seitz K."/>
            <person name="Gong X."/>
            <person name="Baker B.J."/>
            <person name="Banfield J.F."/>
        </authorList>
    </citation>
    <scope>NUCLEOTIDE SEQUENCE</scope>
    <source>
        <strain evidence="1">RIFCSPHIGHO2_01_FULL_GW2011_AR10_43_9</strain>
    </source>
</reference>
<accession>A0A8T4L060</accession>
<comment type="caution">
    <text evidence="1">The sequence shown here is derived from an EMBL/GenBank/DDBJ whole genome shotgun (WGS) entry which is preliminary data.</text>
</comment>
<protein>
    <submittedName>
        <fullName evidence="1">Uncharacterized protein</fullName>
    </submittedName>
</protein>
<sequence length="286" mass="30295">FVCINGCVDAPSSDYLTGSSKFGADSGSTDGVYFYKVRTYDALGNYADSTAIQCFVDTQSPFKVPTDGRGINQQISSAWGDFNFTFPSGLFGADNNITIDANTNYRPFTRGTMLEAYDIELPSSTSFGATKPSLTLDINVAALNCYNALGSAPLYGCTASDINKVSMYFYDTNAGEWVKYPSTVNLTTLKVTADLNHLSQWGLGQDTNAPSLSSIAITDTSGYTNDSTPTLTISAGSDASHMAFSCNNSTFGSWIAFVSTYSSFDITTGAGCSTGDGTKTVKSEGL</sequence>
<evidence type="ECO:0000313" key="2">
    <source>
        <dbReference type="Proteomes" id="UP000683213"/>
    </source>
</evidence>
<dbReference type="Proteomes" id="UP000683213">
    <property type="component" value="Unassembled WGS sequence"/>
</dbReference>
<reference evidence="1" key="1">
    <citation type="submission" date="2021-03" db="EMBL/GenBank/DDBJ databases">
        <authorList>
            <person name="Jaffe A."/>
        </authorList>
    </citation>
    <scope>NUCLEOTIDE SEQUENCE</scope>
    <source>
        <strain evidence="1">RIFCSPHIGHO2_01_FULL_GW2011_AR10_43_9</strain>
    </source>
</reference>
<feature type="non-terminal residue" evidence="1">
    <location>
        <position position="1"/>
    </location>
</feature>
<evidence type="ECO:0000313" key="1">
    <source>
        <dbReference type="EMBL" id="MBS3059877.1"/>
    </source>
</evidence>
<dbReference type="EMBL" id="JAGVWF010000088">
    <property type="protein sequence ID" value="MBS3059877.1"/>
    <property type="molecule type" value="Genomic_DNA"/>
</dbReference>
<dbReference type="AlphaFoldDB" id="A0A8T4L060"/>
<name>A0A8T4L060_9ARCH</name>